<dbReference type="RefSeq" id="WP_328954613.1">
    <property type="nucleotide sequence ID" value="NZ_CP108110.1"/>
</dbReference>
<keyword evidence="4" id="KW-1185">Reference proteome</keyword>
<gene>
    <name evidence="3" type="ORF">OHA16_11840</name>
</gene>
<evidence type="ECO:0000256" key="2">
    <source>
        <dbReference type="SAM" id="Phobius"/>
    </source>
</evidence>
<dbReference type="Proteomes" id="UP001432222">
    <property type="component" value="Chromosome"/>
</dbReference>
<feature type="transmembrane region" description="Helical" evidence="2">
    <location>
        <begin position="28"/>
        <end position="49"/>
    </location>
</feature>
<sequence>MRQRGPGGGSPPDRATSDSWPALHGRPVLRRTVAIGLVVFVSVLAALAVRGVNALTVGRGAIETDRDRAELLAGLHPSQHPGAGRYYVPVGAVYTRGADGLPVAYLHYRLAGGREVGVGDFLRTYDLPAPGAVAPLPADLTEALGGDEPASAPEVGAPAAASASASPSPSVSPSVLPSASPSALPEASPSALPDEAPTDDPAPDTDPADTAQPAAEVTDPEPTEHLAPASEPGADPSPSPTPTPDDTEDPVPSTDPTRNRARRIYVAPDPVGLPGAADIYVRATG</sequence>
<feature type="compositionally biased region" description="Acidic residues" evidence="1">
    <location>
        <begin position="196"/>
        <end position="207"/>
    </location>
</feature>
<evidence type="ECO:0000313" key="4">
    <source>
        <dbReference type="Proteomes" id="UP001432222"/>
    </source>
</evidence>
<protein>
    <submittedName>
        <fullName evidence="3">Uncharacterized protein</fullName>
    </submittedName>
</protein>
<feature type="region of interest" description="Disordered" evidence="1">
    <location>
        <begin position="1"/>
        <end position="22"/>
    </location>
</feature>
<evidence type="ECO:0000313" key="3">
    <source>
        <dbReference type="EMBL" id="WUQ83595.1"/>
    </source>
</evidence>
<feature type="region of interest" description="Disordered" evidence="1">
    <location>
        <begin position="139"/>
        <end position="264"/>
    </location>
</feature>
<keyword evidence="2" id="KW-0472">Membrane</keyword>
<organism evidence="3 4">
    <name type="scientific">Kitasatospora purpeofusca</name>
    <dbReference type="NCBI Taxonomy" id="67352"/>
    <lineage>
        <taxon>Bacteria</taxon>
        <taxon>Bacillati</taxon>
        <taxon>Actinomycetota</taxon>
        <taxon>Actinomycetes</taxon>
        <taxon>Kitasatosporales</taxon>
        <taxon>Streptomycetaceae</taxon>
        <taxon>Kitasatospora</taxon>
    </lineage>
</organism>
<dbReference type="EMBL" id="CP108110">
    <property type="protein sequence ID" value="WUQ83595.1"/>
    <property type="molecule type" value="Genomic_DNA"/>
</dbReference>
<evidence type="ECO:0000256" key="1">
    <source>
        <dbReference type="SAM" id="MobiDB-lite"/>
    </source>
</evidence>
<keyword evidence="2" id="KW-0812">Transmembrane</keyword>
<feature type="compositionally biased region" description="Low complexity" evidence="1">
    <location>
        <begin position="148"/>
        <end position="195"/>
    </location>
</feature>
<reference evidence="3" key="1">
    <citation type="submission" date="2022-10" db="EMBL/GenBank/DDBJ databases">
        <title>The complete genomes of actinobacterial strains from the NBC collection.</title>
        <authorList>
            <person name="Joergensen T.S."/>
            <person name="Alvarez Arevalo M."/>
            <person name="Sterndorff E.B."/>
            <person name="Faurdal D."/>
            <person name="Vuksanovic O."/>
            <person name="Mourched A.-S."/>
            <person name="Charusanti P."/>
            <person name="Shaw S."/>
            <person name="Blin K."/>
            <person name="Weber T."/>
        </authorList>
    </citation>
    <scope>NUCLEOTIDE SEQUENCE</scope>
    <source>
        <strain evidence="3">NBC_00222</strain>
    </source>
</reference>
<accession>A0ABZ1TZ29</accession>
<proteinExistence type="predicted"/>
<feature type="compositionally biased region" description="Gly residues" evidence="1">
    <location>
        <begin position="1"/>
        <end position="10"/>
    </location>
</feature>
<keyword evidence="2" id="KW-1133">Transmembrane helix</keyword>
<name>A0ABZ1TZ29_9ACTN</name>